<evidence type="ECO:0000313" key="2">
    <source>
        <dbReference type="EMBL" id="KAF3765076.1"/>
    </source>
</evidence>
<dbReference type="InterPro" id="IPR050600">
    <property type="entry name" value="SETD3_SETD6_MTase"/>
</dbReference>
<dbReference type="Proteomes" id="UP000803844">
    <property type="component" value="Unassembled WGS sequence"/>
</dbReference>
<dbReference type="CDD" id="cd19177">
    <property type="entry name" value="SET_SETD4"/>
    <property type="match status" value="1"/>
</dbReference>
<dbReference type="InterPro" id="IPR001214">
    <property type="entry name" value="SET_dom"/>
</dbReference>
<keyword evidence="2" id="KW-0808">Transferase</keyword>
<dbReference type="PANTHER" id="PTHR13271">
    <property type="entry name" value="UNCHARACTERIZED PUTATIVE METHYLTRANSFERASE"/>
    <property type="match status" value="1"/>
</dbReference>
<dbReference type="GO" id="GO:0016279">
    <property type="term" value="F:protein-lysine N-methyltransferase activity"/>
    <property type="evidence" value="ECO:0007669"/>
    <property type="project" value="InterPro"/>
</dbReference>
<dbReference type="GO" id="GO:0032259">
    <property type="term" value="P:methylation"/>
    <property type="evidence" value="ECO:0007669"/>
    <property type="project" value="UniProtKB-KW"/>
</dbReference>
<gene>
    <name evidence="2" type="primary">Set7</name>
    <name evidence="2" type="ORF">M406DRAFT_15724</name>
</gene>
<dbReference type="InterPro" id="IPR046341">
    <property type="entry name" value="SET_dom_sf"/>
</dbReference>
<comment type="caution">
    <text evidence="2">The sequence shown here is derived from an EMBL/GenBank/DDBJ whole genome shotgun (WGS) entry which is preliminary data.</text>
</comment>
<name>A0A9P4Y1V0_CRYP1</name>
<reference evidence="2" key="1">
    <citation type="journal article" date="2020" name="Phytopathology">
        <title>Genome sequence of the chestnut blight fungus Cryphonectria parasitica EP155: A fundamental resource for an archetypical invasive plant pathogen.</title>
        <authorList>
            <person name="Crouch J.A."/>
            <person name="Dawe A."/>
            <person name="Aerts A."/>
            <person name="Barry K."/>
            <person name="Churchill A.C.L."/>
            <person name="Grimwood J."/>
            <person name="Hillman B."/>
            <person name="Milgroom M.G."/>
            <person name="Pangilinan J."/>
            <person name="Smith M."/>
            <person name="Salamov A."/>
            <person name="Schmutz J."/>
            <person name="Yadav J."/>
            <person name="Grigoriev I.V."/>
            <person name="Nuss D."/>
        </authorList>
    </citation>
    <scope>NUCLEOTIDE SEQUENCE</scope>
    <source>
        <strain evidence="2">EP155</strain>
    </source>
</reference>
<dbReference type="GeneID" id="63832529"/>
<evidence type="ECO:0000313" key="3">
    <source>
        <dbReference type="Proteomes" id="UP000803844"/>
    </source>
</evidence>
<keyword evidence="2" id="KW-0489">Methyltransferase</keyword>
<proteinExistence type="predicted"/>
<dbReference type="PANTHER" id="PTHR13271:SF137">
    <property type="entry name" value="SET DOMAIN-CONTAINING PROTEIN"/>
    <property type="match status" value="1"/>
</dbReference>
<dbReference type="SUPFAM" id="SSF82199">
    <property type="entry name" value="SET domain"/>
    <property type="match status" value="1"/>
</dbReference>
<sequence length="385" mass="43631">HEELLAWAEGLGVEINNIRPMRLSGRGFGIVATDHIPEGTEILTVPCSILRTLDTVPSTITKKLPKDMTVHGLLAADLALNQTENATTYAKWDAVVPTWENIQLSMPMVWPASLQAFLPAAAAKLLRKQKKKFERDWDLVSAAFPFSTRGGVRASCTEEEYLYAWMLVNTRTFYFVTPRTKKLPKADHMVLQPVADLFNHTDKDGCEVAFNHATTYSFRTTRSYEKGQEVHISYGKHPNDFLLVEYGFVLDQNRWDEVCLDDAILPSLSDAQKEDLEAVGFLGKYVLDEDTACHRTQVALRLMLAGMHHGLSTKEWQRFVNGLDDGEKSQRRADGVLVSLLKDYDSEVSDQMKQLKALQFEAGSADLNQSRREMLLKRWEQIHNL</sequence>
<keyword evidence="3" id="KW-1185">Reference proteome</keyword>
<feature type="non-terminal residue" evidence="2">
    <location>
        <position position="385"/>
    </location>
</feature>
<dbReference type="Pfam" id="PF00856">
    <property type="entry name" value="SET"/>
    <property type="match status" value="1"/>
</dbReference>
<dbReference type="InterPro" id="IPR044429">
    <property type="entry name" value="SETD4_SET"/>
</dbReference>
<dbReference type="OrthoDB" id="441812at2759"/>
<protein>
    <submittedName>
        <fullName evidence="2">Set7, ribosomal lysine methyltransferase</fullName>
    </submittedName>
</protein>
<dbReference type="Gene3D" id="3.90.1410.10">
    <property type="entry name" value="set domain protein methyltransferase, domain 1"/>
    <property type="match status" value="1"/>
</dbReference>
<dbReference type="PROSITE" id="PS50280">
    <property type="entry name" value="SET"/>
    <property type="match status" value="1"/>
</dbReference>
<feature type="domain" description="SET" evidence="1">
    <location>
        <begin position="11"/>
        <end position="235"/>
    </location>
</feature>
<dbReference type="AlphaFoldDB" id="A0A9P4Y1V0"/>
<dbReference type="RefSeq" id="XP_040776037.1">
    <property type="nucleotide sequence ID" value="XM_040915400.1"/>
</dbReference>
<dbReference type="EMBL" id="MU032348">
    <property type="protein sequence ID" value="KAF3765076.1"/>
    <property type="molecule type" value="Genomic_DNA"/>
</dbReference>
<evidence type="ECO:0000259" key="1">
    <source>
        <dbReference type="PROSITE" id="PS50280"/>
    </source>
</evidence>
<organism evidence="2 3">
    <name type="scientific">Cryphonectria parasitica (strain ATCC 38755 / EP155)</name>
    <dbReference type="NCBI Taxonomy" id="660469"/>
    <lineage>
        <taxon>Eukaryota</taxon>
        <taxon>Fungi</taxon>
        <taxon>Dikarya</taxon>
        <taxon>Ascomycota</taxon>
        <taxon>Pezizomycotina</taxon>
        <taxon>Sordariomycetes</taxon>
        <taxon>Sordariomycetidae</taxon>
        <taxon>Diaporthales</taxon>
        <taxon>Cryphonectriaceae</taxon>
        <taxon>Cryphonectria-Endothia species complex</taxon>
        <taxon>Cryphonectria</taxon>
    </lineage>
</organism>
<accession>A0A9P4Y1V0</accession>
<feature type="non-terminal residue" evidence="2">
    <location>
        <position position="1"/>
    </location>
</feature>